<feature type="region of interest" description="Disordered" evidence="1">
    <location>
        <begin position="1050"/>
        <end position="1273"/>
    </location>
</feature>
<sequence length="1435" mass="160461">MGSAAIVGMEELGNTTSTPSTKPNGPGYEDKTESSKDKLSESYFERNSTTTARSSSRETSKDGINSTIQTSATKTGSCDDNSAHDGDSAFRSIEEKTRTGRNRTDESALRSSSSKNGSVLPPEIWHYIFSFCPPKSLGRLLAVNRLFNSYLDPQAPVSGEVLVCSARCIVDSLKPNAIWQASRRLFWPNMPAPLQSKTELEMWRLACSRQCEECGKLDTQDHASPFDLRHPGPGGDGVATIWSFGSRMCASCLLRTSIKEVDLLLSPTIPSSVVPALPFVFLTQELDVLSASMIEQDQLPAGGQVTKRFFSAHVKALEQEFLAVKDMGAGTVAEWLKGLPGRGNDARHDASKWEKWEISGGVAKMRSQLYPGYIKDSPSTGLDQPARNILPPKFMNPMHLMAVNQSDFHLSRHERTIEQVAELKAARKAEIERRALLLNPPLSADILRHMPSFQAAIQIVHPLDDNAWEILEPRLLTQRSDAEERERREKQNAAPLRVEELSQIETTLASTKEARDLIDKDWEEVQAPLRARIAGFADEIIRDGWGKGKKVNKANCAQFAINVLLEVRKRFYADIANARAAGTPIPIDPPEGPFTQKLTLENMKWVFETKIRLITERYRKELFYCNDCEGVYKTFGFEGVIQHFAAKHTTSLSLGNIVVFWRAEWPEHPPFSAEAHPARPQQFYNHVPPPFPANGPLAPQINHTFTSTLLPAQPHAYPPSSGYAYAGPPYYDHYQVPQQPYAPPPLPHLHAPLLDYQSHYDQQQSYTTPPEPYHPYQEVHGSYPVAGVEPNQNYGPPPRGHYDYNSSLYQPIPKGVPSGPAPMVHHDPYKTQLEDVARNSREVWQTLGNIQDFPGSLRVSVTIHHLVKRFRARFLETPSLSLFIDGLSNHKDMRPVRNVNGLVCKACHLRLGNAGSVEQDRKNFSLPQLTNHFQSKHIVPMQNRSAPFSLDWVSDMILLPDLRGLINLESLVNEAQRTLIAEAVPMVFHQQLSSEAGRHHGHHPQQQRQKQRQQQQTESLLSEGASSKVQPPLPASVQDKAVELMTHGKLPEAGHKGRGGPTHSTESVRSDTSRGLKSAPASATPKLISDSIGLGSSDSSKQSSQGARHNRGKDRHQNAKRGQGNNKRKRNQCEESGGRRVGKAFRRDEPGNRPGGRDANYDLLRRQQPERRPASASEEAETGWSVQDRPPTRPSLVKESSAIAKQESSIFSQYRAPSSETYTDNTVSQLSTGPSTQSQGRRAAPELRFRSPETTGRDRSRPSHQLELPYFTQPGPVEEYGDRYASHRALVTSDDTGGRRYEDGYHDKHSRLSVKRGQIMMPVEPGYLWYRDDARARARPPTEAAYEIVHVIEGQREYYIRRPVRCEPEPRYAVEEQIGHREATSHVFGEGYANVPRPNIGQDVVRGSLMPETRAADRRAGPAYLEEYDPHFPSA</sequence>
<gene>
    <name evidence="3" type="ORF">QBC35DRAFT_473642</name>
</gene>
<feature type="compositionally biased region" description="Basic and acidic residues" evidence="1">
    <location>
        <begin position="1243"/>
        <end position="1261"/>
    </location>
</feature>
<feature type="compositionally biased region" description="Basic and acidic residues" evidence="1">
    <location>
        <begin position="81"/>
        <end position="108"/>
    </location>
</feature>
<dbReference type="Pfam" id="PF00646">
    <property type="entry name" value="F-box"/>
    <property type="match status" value="1"/>
</dbReference>
<feature type="region of interest" description="Disordered" evidence="1">
    <location>
        <begin position="1411"/>
        <end position="1435"/>
    </location>
</feature>
<feature type="compositionally biased region" description="Basic and acidic residues" evidence="1">
    <location>
        <begin position="1145"/>
        <end position="1173"/>
    </location>
</feature>
<comment type="caution">
    <text evidence="3">The sequence shown here is derived from an EMBL/GenBank/DDBJ whole genome shotgun (WGS) entry which is preliminary data.</text>
</comment>
<name>A0AAN6WUB6_9PEZI</name>
<dbReference type="Gene3D" id="1.20.1280.50">
    <property type="match status" value="1"/>
</dbReference>
<feature type="compositionally biased region" description="Basic residues" evidence="1">
    <location>
        <begin position="999"/>
        <end position="1011"/>
    </location>
</feature>
<evidence type="ECO:0000259" key="2">
    <source>
        <dbReference type="SMART" id="SM00256"/>
    </source>
</evidence>
<dbReference type="CDD" id="cd09917">
    <property type="entry name" value="F-box_SF"/>
    <property type="match status" value="1"/>
</dbReference>
<dbReference type="SMART" id="SM00256">
    <property type="entry name" value="FBOX"/>
    <property type="match status" value="1"/>
</dbReference>
<feature type="compositionally biased region" description="Polar residues" evidence="1">
    <location>
        <begin position="13"/>
        <end position="23"/>
    </location>
</feature>
<feature type="compositionally biased region" description="Basic and acidic residues" evidence="1">
    <location>
        <begin position="28"/>
        <end position="44"/>
    </location>
</feature>
<dbReference type="InterPro" id="IPR036047">
    <property type="entry name" value="F-box-like_dom_sf"/>
</dbReference>
<feature type="compositionally biased region" description="Polar residues" evidence="1">
    <location>
        <begin position="62"/>
        <end position="80"/>
    </location>
</feature>
<reference evidence="3" key="2">
    <citation type="submission" date="2023-05" db="EMBL/GenBank/DDBJ databases">
        <authorList>
            <consortium name="Lawrence Berkeley National Laboratory"/>
            <person name="Steindorff A."/>
            <person name="Hensen N."/>
            <person name="Bonometti L."/>
            <person name="Westerberg I."/>
            <person name="Brannstrom I.O."/>
            <person name="Guillou S."/>
            <person name="Cros-Aarteil S."/>
            <person name="Calhoun S."/>
            <person name="Haridas S."/>
            <person name="Kuo A."/>
            <person name="Mondo S."/>
            <person name="Pangilinan J."/>
            <person name="Riley R."/>
            <person name="Labutti K."/>
            <person name="Andreopoulos B."/>
            <person name="Lipzen A."/>
            <person name="Chen C."/>
            <person name="Yanf M."/>
            <person name="Daum C."/>
            <person name="Ng V."/>
            <person name="Clum A."/>
            <person name="Ohm R."/>
            <person name="Martin F."/>
            <person name="Silar P."/>
            <person name="Natvig D."/>
            <person name="Lalanne C."/>
            <person name="Gautier V."/>
            <person name="Ament-Velasquez S.L."/>
            <person name="Kruys A."/>
            <person name="Hutchinson M.I."/>
            <person name="Powell A.J."/>
            <person name="Barry K."/>
            <person name="Miller A.N."/>
            <person name="Grigoriev I.V."/>
            <person name="Debuchy R."/>
            <person name="Gladieux P."/>
            <person name="Thoren M.H."/>
            <person name="Johannesson H."/>
        </authorList>
    </citation>
    <scope>NUCLEOTIDE SEQUENCE</scope>
    <source>
        <strain evidence="3">PSN309</strain>
    </source>
</reference>
<reference evidence="3" key="1">
    <citation type="journal article" date="2023" name="Mol. Phylogenet. Evol.">
        <title>Genome-scale phylogeny and comparative genomics of the fungal order Sordariales.</title>
        <authorList>
            <person name="Hensen N."/>
            <person name="Bonometti L."/>
            <person name="Westerberg I."/>
            <person name="Brannstrom I.O."/>
            <person name="Guillou S."/>
            <person name="Cros-Aarteil S."/>
            <person name="Calhoun S."/>
            <person name="Haridas S."/>
            <person name="Kuo A."/>
            <person name="Mondo S."/>
            <person name="Pangilinan J."/>
            <person name="Riley R."/>
            <person name="LaButti K."/>
            <person name="Andreopoulos B."/>
            <person name="Lipzen A."/>
            <person name="Chen C."/>
            <person name="Yan M."/>
            <person name="Daum C."/>
            <person name="Ng V."/>
            <person name="Clum A."/>
            <person name="Steindorff A."/>
            <person name="Ohm R.A."/>
            <person name="Martin F."/>
            <person name="Silar P."/>
            <person name="Natvig D.O."/>
            <person name="Lalanne C."/>
            <person name="Gautier V."/>
            <person name="Ament-Velasquez S.L."/>
            <person name="Kruys A."/>
            <person name="Hutchinson M.I."/>
            <person name="Powell A.J."/>
            <person name="Barry K."/>
            <person name="Miller A.N."/>
            <person name="Grigoriev I.V."/>
            <person name="Debuchy R."/>
            <person name="Gladieux P."/>
            <person name="Hiltunen Thoren M."/>
            <person name="Johannesson H."/>
        </authorList>
    </citation>
    <scope>NUCLEOTIDE SEQUENCE</scope>
    <source>
        <strain evidence="3">PSN309</strain>
    </source>
</reference>
<dbReference type="Pfam" id="PF25422">
    <property type="entry name" value="DUF7892"/>
    <property type="match status" value="1"/>
</dbReference>
<keyword evidence="4" id="KW-1185">Reference proteome</keyword>
<organism evidence="3 4">
    <name type="scientific">Podospora australis</name>
    <dbReference type="NCBI Taxonomy" id="1536484"/>
    <lineage>
        <taxon>Eukaryota</taxon>
        <taxon>Fungi</taxon>
        <taxon>Dikarya</taxon>
        <taxon>Ascomycota</taxon>
        <taxon>Pezizomycotina</taxon>
        <taxon>Sordariomycetes</taxon>
        <taxon>Sordariomycetidae</taxon>
        <taxon>Sordariales</taxon>
        <taxon>Podosporaceae</taxon>
        <taxon>Podospora</taxon>
    </lineage>
</organism>
<feature type="compositionally biased region" description="Polar residues" evidence="1">
    <location>
        <begin position="1017"/>
        <end position="1029"/>
    </location>
</feature>
<feature type="compositionally biased region" description="Polar residues" evidence="1">
    <location>
        <begin position="1206"/>
        <end position="1240"/>
    </location>
</feature>
<dbReference type="EMBL" id="MU864389">
    <property type="protein sequence ID" value="KAK4188344.1"/>
    <property type="molecule type" value="Genomic_DNA"/>
</dbReference>
<proteinExistence type="predicted"/>
<evidence type="ECO:0000313" key="3">
    <source>
        <dbReference type="EMBL" id="KAK4188344.1"/>
    </source>
</evidence>
<accession>A0AAN6WUB6</accession>
<feature type="compositionally biased region" description="Low complexity" evidence="1">
    <location>
        <begin position="1086"/>
        <end position="1105"/>
    </location>
</feature>
<dbReference type="InterPro" id="IPR001810">
    <property type="entry name" value="F-box_dom"/>
</dbReference>
<evidence type="ECO:0000313" key="4">
    <source>
        <dbReference type="Proteomes" id="UP001302126"/>
    </source>
</evidence>
<dbReference type="Proteomes" id="UP001302126">
    <property type="component" value="Unassembled WGS sequence"/>
</dbReference>
<dbReference type="InterPro" id="IPR057214">
    <property type="entry name" value="DUF7892"/>
</dbReference>
<feature type="domain" description="F-box" evidence="2">
    <location>
        <begin position="120"/>
        <end position="160"/>
    </location>
</feature>
<protein>
    <recommendedName>
        <fullName evidence="2">F-box domain-containing protein</fullName>
    </recommendedName>
</protein>
<feature type="region of interest" description="Disordered" evidence="1">
    <location>
        <begin position="1"/>
        <end position="117"/>
    </location>
</feature>
<dbReference type="SUPFAM" id="SSF81383">
    <property type="entry name" value="F-box domain"/>
    <property type="match status" value="1"/>
</dbReference>
<feature type="region of interest" description="Disordered" evidence="1">
    <location>
        <begin position="994"/>
        <end position="1033"/>
    </location>
</feature>
<evidence type="ECO:0000256" key="1">
    <source>
        <dbReference type="SAM" id="MobiDB-lite"/>
    </source>
</evidence>